<feature type="domain" description="Outer membrane protein beta-barrel" evidence="3">
    <location>
        <begin position="10"/>
        <end position="204"/>
    </location>
</feature>
<evidence type="ECO:0000256" key="1">
    <source>
        <dbReference type="ARBA" id="ARBA00022729"/>
    </source>
</evidence>
<gene>
    <name evidence="4" type="ORF">FCS21_08590</name>
</gene>
<feature type="signal peptide" evidence="2">
    <location>
        <begin position="1"/>
        <end position="22"/>
    </location>
</feature>
<dbReference type="EMBL" id="SZVP01000006">
    <property type="protein sequence ID" value="TMM45436.1"/>
    <property type="molecule type" value="Genomic_DNA"/>
</dbReference>
<sequence length="204" mass="22212">MKKIMVTMSAMAIFVMSSTAVANGTQWELTLGVGHSTADTQLSITPSGEQLHIVSLDDSGISINTNIAYLFDKHWYVSAGYLDLGNASVTLTADTLQAGTLKQELTNIGPVLGNGFTLSAGHKFWVSENIALDLQLGLFNWKAELTSTFDNNTIATDDTGTDLFLSVGARYQVSERWAISTNWQRFQLSDTDVDNINIALSYAF</sequence>
<evidence type="ECO:0000259" key="3">
    <source>
        <dbReference type="Pfam" id="PF13505"/>
    </source>
</evidence>
<dbReference type="RefSeq" id="WP_138622418.1">
    <property type="nucleotide sequence ID" value="NZ_SZVP01000006.1"/>
</dbReference>
<feature type="chain" id="PRO_5034046216" evidence="2">
    <location>
        <begin position="23"/>
        <end position="204"/>
    </location>
</feature>
<dbReference type="SUPFAM" id="SSF56925">
    <property type="entry name" value="OMPA-like"/>
    <property type="match status" value="1"/>
</dbReference>
<keyword evidence="1 2" id="KW-0732">Signal</keyword>
<evidence type="ECO:0000256" key="2">
    <source>
        <dbReference type="SAM" id="SignalP"/>
    </source>
</evidence>
<accession>A0A8H2PK66</accession>
<reference evidence="4 5" key="1">
    <citation type="submission" date="2019-05" db="EMBL/GenBank/DDBJ databases">
        <title>Colwellia ponticola sp. nov., isolated from seawater.</title>
        <authorList>
            <person name="Yoon J.-H."/>
        </authorList>
    </citation>
    <scope>NUCLEOTIDE SEQUENCE [LARGE SCALE GENOMIC DNA]</scope>
    <source>
        <strain evidence="4 5">OISW-25</strain>
    </source>
</reference>
<dbReference type="Gene3D" id="2.40.160.20">
    <property type="match status" value="1"/>
</dbReference>
<organism evidence="4 5">
    <name type="scientific">Colwellia ponticola</name>
    <dbReference type="NCBI Taxonomy" id="2304625"/>
    <lineage>
        <taxon>Bacteria</taxon>
        <taxon>Pseudomonadati</taxon>
        <taxon>Pseudomonadota</taxon>
        <taxon>Gammaproteobacteria</taxon>
        <taxon>Alteromonadales</taxon>
        <taxon>Colwelliaceae</taxon>
        <taxon>Colwellia</taxon>
    </lineage>
</organism>
<evidence type="ECO:0000313" key="4">
    <source>
        <dbReference type="EMBL" id="TMM45436.1"/>
    </source>
</evidence>
<evidence type="ECO:0000313" key="5">
    <source>
        <dbReference type="Proteomes" id="UP000307702"/>
    </source>
</evidence>
<dbReference type="OrthoDB" id="9805832at2"/>
<dbReference type="Proteomes" id="UP000307702">
    <property type="component" value="Unassembled WGS sequence"/>
</dbReference>
<dbReference type="AlphaFoldDB" id="A0A8H2PK66"/>
<keyword evidence="5" id="KW-1185">Reference proteome</keyword>
<proteinExistence type="predicted"/>
<protein>
    <submittedName>
        <fullName evidence="4">Porin family protein</fullName>
    </submittedName>
</protein>
<comment type="caution">
    <text evidence="4">The sequence shown here is derived from an EMBL/GenBank/DDBJ whole genome shotgun (WGS) entry which is preliminary data.</text>
</comment>
<dbReference type="InterPro" id="IPR011250">
    <property type="entry name" value="OMP/PagP_B-barrel"/>
</dbReference>
<name>A0A8H2PK66_9GAMM</name>
<dbReference type="InterPro" id="IPR027385">
    <property type="entry name" value="Beta-barrel_OMP"/>
</dbReference>
<dbReference type="Pfam" id="PF13505">
    <property type="entry name" value="OMP_b-brl"/>
    <property type="match status" value="1"/>
</dbReference>